<keyword evidence="3" id="KW-0804">Transcription</keyword>
<dbReference type="Gene3D" id="1.10.260.40">
    <property type="entry name" value="lambda repressor-like DNA-binding domains"/>
    <property type="match status" value="1"/>
</dbReference>
<dbReference type="GO" id="GO:0003700">
    <property type="term" value="F:DNA-binding transcription factor activity"/>
    <property type="evidence" value="ECO:0007669"/>
    <property type="project" value="TreeGrafter"/>
</dbReference>
<dbReference type="PROSITE" id="PS00356">
    <property type="entry name" value="HTH_LACI_1"/>
    <property type="match status" value="1"/>
</dbReference>
<proteinExistence type="predicted"/>
<gene>
    <name evidence="6" type="ORF">D5H78_17635</name>
</gene>
<dbReference type="PANTHER" id="PTHR30146:SF153">
    <property type="entry name" value="LACTOSE OPERON REPRESSOR"/>
    <property type="match status" value="1"/>
</dbReference>
<accession>A0A3A3YT48</accession>
<sequence length="381" mass="39554">MTRPDTGRRRSRRSPVPVAPAPEAPVADAPAAAGPGAGAPAPAVPAAPAATGRPPVMGDVARLAGVSHQTVSRVLNEPQAVRPATRERVEAAIAALGYRRNPAARSLVTRRSEVLGVVSFDTALYGPASTLAAIEGAAREAGYFVSIASLPTLTSASVSEAVERLLAQSVEGVVVIAPQQEAAAAVRDLPADVALVTVEGDAVDGRSAVSVDQAEGARLVVEHLLDLGHPTVHHVAGPRHWYETAGRVRGWRTALEAAGRPVPPPLQGDWTARSGYEAVLGLDLDGVTALFVANDQMALGALRALHERGVEVPGRVSVAGFDDVPEAAFFIPPLTTVRQDFGQVGRRSIRLLLERIRGEGGPTASLVPAELLVRESTAPPP</sequence>
<evidence type="ECO:0000256" key="2">
    <source>
        <dbReference type="ARBA" id="ARBA00023125"/>
    </source>
</evidence>
<dbReference type="GO" id="GO:0000976">
    <property type="term" value="F:transcription cis-regulatory region binding"/>
    <property type="evidence" value="ECO:0007669"/>
    <property type="project" value="TreeGrafter"/>
</dbReference>
<evidence type="ECO:0000256" key="1">
    <source>
        <dbReference type="ARBA" id="ARBA00023015"/>
    </source>
</evidence>
<dbReference type="PROSITE" id="PS50932">
    <property type="entry name" value="HTH_LACI_2"/>
    <property type="match status" value="1"/>
</dbReference>
<dbReference type="CDD" id="cd01574">
    <property type="entry name" value="PBP1_LacI"/>
    <property type="match status" value="1"/>
</dbReference>
<dbReference type="EMBL" id="QZEZ01000011">
    <property type="protein sequence ID" value="RJK92939.1"/>
    <property type="molecule type" value="Genomic_DNA"/>
</dbReference>
<keyword evidence="2 6" id="KW-0238">DNA-binding</keyword>
<organism evidence="6 7">
    <name type="scientific">Vallicoccus soli</name>
    <dbReference type="NCBI Taxonomy" id="2339232"/>
    <lineage>
        <taxon>Bacteria</taxon>
        <taxon>Bacillati</taxon>
        <taxon>Actinomycetota</taxon>
        <taxon>Actinomycetes</taxon>
        <taxon>Motilibacterales</taxon>
        <taxon>Vallicoccaceae</taxon>
        <taxon>Vallicoccus</taxon>
    </lineage>
</organism>
<dbReference type="SUPFAM" id="SSF47413">
    <property type="entry name" value="lambda repressor-like DNA-binding domains"/>
    <property type="match status" value="1"/>
</dbReference>
<dbReference type="SUPFAM" id="SSF53822">
    <property type="entry name" value="Periplasmic binding protein-like I"/>
    <property type="match status" value="1"/>
</dbReference>
<dbReference type="Pfam" id="PF00356">
    <property type="entry name" value="LacI"/>
    <property type="match status" value="1"/>
</dbReference>
<dbReference type="OrthoDB" id="9785139at2"/>
<dbReference type="PANTHER" id="PTHR30146">
    <property type="entry name" value="LACI-RELATED TRANSCRIPTIONAL REPRESSOR"/>
    <property type="match status" value="1"/>
</dbReference>
<feature type="compositionally biased region" description="Low complexity" evidence="4">
    <location>
        <begin position="24"/>
        <end position="50"/>
    </location>
</feature>
<feature type="region of interest" description="Disordered" evidence="4">
    <location>
        <begin position="1"/>
        <end position="50"/>
    </location>
</feature>
<feature type="domain" description="HTH lacI-type" evidence="5">
    <location>
        <begin position="55"/>
        <end position="109"/>
    </location>
</feature>
<name>A0A3A3YT48_9ACTN</name>
<dbReference type="InterPro" id="IPR010982">
    <property type="entry name" value="Lambda_DNA-bd_dom_sf"/>
</dbReference>
<reference evidence="6 7" key="1">
    <citation type="submission" date="2018-09" db="EMBL/GenBank/DDBJ databases">
        <title>YIM 75000 draft genome.</title>
        <authorList>
            <person name="Tang S."/>
            <person name="Feng Y."/>
        </authorList>
    </citation>
    <scope>NUCLEOTIDE SEQUENCE [LARGE SCALE GENOMIC DNA]</scope>
    <source>
        <strain evidence="6 7">YIM 75000</strain>
    </source>
</reference>
<comment type="caution">
    <text evidence="6">The sequence shown here is derived from an EMBL/GenBank/DDBJ whole genome shotgun (WGS) entry which is preliminary data.</text>
</comment>
<dbReference type="CDD" id="cd01392">
    <property type="entry name" value="HTH_LacI"/>
    <property type="match status" value="1"/>
</dbReference>
<dbReference type="InterPro" id="IPR028082">
    <property type="entry name" value="Peripla_BP_I"/>
</dbReference>
<dbReference type="InterPro" id="IPR046335">
    <property type="entry name" value="LacI/GalR-like_sensor"/>
</dbReference>
<evidence type="ECO:0000313" key="6">
    <source>
        <dbReference type="EMBL" id="RJK92939.1"/>
    </source>
</evidence>
<evidence type="ECO:0000256" key="4">
    <source>
        <dbReference type="SAM" id="MobiDB-lite"/>
    </source>
</evidence>
<dbReference type="Pfam" id="PF13377">
    <property type="entry name" value="Peripla_BP_3"/>
    <property type="match status" value="1"/>
</dbReference>
<dbReference type="InterPro" id="IPR000843">
    <property type="entry name" value="HTH_LacI"/>
</dbReference>
<keyword evidence="7" id="KW-1185">Reference proteome</keyword>
<dbReference type="Gene3D" id="3.40.50.2300">
    <property type="match status" value="2"/>
</dbReference>
<evidence type="ECO:0000256" key="3">
    <source>
        <dbReference type="ARBA" id="ARBA00023163"/>
    </source>
</evidence>
<keyword evidence="1" id="KW-0805">Transcription regulation</keyword>
<dbReference type="AlphaFoldDB" id="A0A3A3YT48"/>
<dbReference type="SMART" id="SM00354">
    <property type="entry name" value="HTH_LACI"/>
    <property type="match status" value="1"/>
</dbReference>
<evidence type="ECO:0000313" key="7">
    <source>
        <dbReference type="Proteomes" id="UP000265614"/>
    </source>
</evidence>
<evidence type="ECO:0000259" key="5">
    <source>
        <dbReference type="PROSITE" id="PS50932"/>
    </source>
</evidence>
<dbReference type="Proteomes" id="UP000265614">
    <property type="component" value="Unassembled WGS sequence"/>
</dbReference>
<protein>
    <submittedName>
        <fullName evidence="6">LacI family DNA-binding transcriptional regulator</fullName>
    </submittedName>
</protein>